<evidence type="ECO:0000313" key="2">
    <source>
        <dbReference type="Proteomes" id="UP001156484"/>
    </source>
</evidence>
<proteinExistence type="predicted"/>
<name>A0ACD4DK89_9NOCA</name>
<dbReference type="Proteomes" id="UP001156484">
    <property type="component" value="Chromosome"/>
</dbReference>
<sequence length="191" mass="19508">MTDGKARGGPRAAMTASAIALMRQRGVAATSFRDVLEHSGAPRGSIYHHFPGGKAQLVEEATEAAARRIERALAERIAGTGVAGTVRAVVGLWSGELEATGYVAGCPVVAAGLGNEDAARARAGAAFERFVEVIAQALAADGVPERRARSLGTLVIGALEGALVMAQAQRSPAPLDAVIEELEDLLGSLGA</sequence>
<accession>A0ACD4DK89</accession>
<organism evidence="1 2">
    <name type="scientific">Rhodococcus sacchari</name>
    <dbReference type="NCBI Taxonomy" id="2962047"/>
    <lineage>
        <taxon>Bacteria</taxon>
        <taxon>Bacillati</taxon>
        <taxon>Actinomycetota</taxon>
        <taxon>Actinomycetes</taxon>
        <taxon>Mycobacteriales</taxon>
        <taxon>Nocardiaceae</taxon>
        <taxon>Rhodococcus</taxon>
    </lineage>
</organism>
<evidence type="ECO:0000313" key="1">
    <source>
        <dbReference type="EMBL" id="UYP20401.1"/>
    </source>
</evidence>
<reference evidence="1" key="1">
    <citation type="submission" date="2022-10" db="EMBL/GenBank/DDBJ databases">
        <title>Rhodococcus ferula Z13 complete genome.</title>
        <authorList>
            <person name="Long X."/>
            <person name="Zang M."/>
        </authorList>
    </citation>
    <scope>NUCLEOTIDE SEQUENCE</scope>
    <source>
        <strain evidence="1">Z13</strain>
    </source>
</reference>
<dbReference type="EMBL" id="CP107551">
    <property type="protein sequence ID" value="UYP20401.1"/>
    <property type="molecule type" value="Genomic_DNA"/>
</dbReference>
<keyword evidence="2" id="KW-1185">Reference proteome</keyword>
<gene>
    <name evidence="1" type="ORF">OED52_07725</name>
</gene>
<protein>
    <submittedName>
        <fullName evidence="1">TetR/AcrR family transcriptional regulator</fullName>
    </submittedName>
</protein>